<accession>A0A0F9PUR0</accession>
<evidence type="ECO:0000313" key="2">
    <source>
        <dbReference type="EMBL" id="KKN33929.1"/>
    </source>
</evidence>
<name>A0A0F9PUR0_9ZZZZ</name>
<dbReference type="NCBIfam" id="TIGR01552">
    <property type="entry name" value="phd_fam"/>
    <property type="match status" value="1"/>
</dbReference>
<comment type="caution">
    <text evidence="2">The sequence shown here is derived from an EMBL/GenBank/DDBJ whole genome shotgun (WGS) entry which is preliminary data.</text>
</comment>
<organism evidence="2">
    <name type="scientific">marine sediment metagenome</name>
    <dbReference type="NCBI Taxonomy" id="412755"/>
    <lineage>
        <taxon>unclassified sequences</taxon>
        <taxon>metagenomes</taxon>
        <taxon>ecological metagenomes</taxon>
    </lineage>
</organism>
<sequence>MKSMSAAEAKNGFGHLIDTARQEPVKIEKHGRPVVVVISIEEFERLSGLQPSPPPPEEYKQGE</sequence>
<dbReference type="InterPro" id="IPR006442">
    <property type="entry name" value="Antitoxin_Phd/YefM"/>
</dbReference>
<dbReference type="AlphaFoldDB" id="A0A0F9PUR0"/>
<dbReference type="SUPFAM" id="SSF143120">
    <property type="entry name" value="YefM-like"/>
    <property type="match status" value="1"/>
</dbReference>
<dbReference type="EMBL" id="LAZR01002139">
    <property type="protein sequence ID" value="KKN33929.1"/>
    <property type="molecule type" value="Genomic_DNA"/>
</dbReference>
<dbReference type="Gene3D" id="3.40.1620.10">
    <property type="entry name" value="YefM-like domain"/>
    <property type="match status" value="1"/>
</dbReference>
<dbReference type="InterPro" id="IPR036165">
    <property type="entry name" value="YefM-like_sf"/>
</dbReference>
<protein>
    <recommendedName>
        <fullName evidence="3">Antitoxin</fullName>
    </recommendedName>
</protein>
<gene>
    <name evidence="2" type="ORF">LCGC14_0798780</name>
</gene>
<dbReference type="Pfam" id="PF02604">
    <property type="entry name" value="PhdYeFM_antitox"/>
    <property type="match status" value="1"/>
</dbReference>
<evidence type="ECO:0000256" key="1">
    <source>
        <dbReference type="ARBA" id="ARBA00009981"/>
    </source>
</evidence>
<proteinExistence type="inferred from homology"/>
<comment type="similarity">
    <text evidence="1">Belongs to the phD/YefM antitoxin family.</text>
</comment>
<evidence type="ECO:0008006" key="3">
    <source>
        <dbReference type="Google" id="ProtNLM"/>
    </source>
</evidence>
<reference evidence="2" key="1">
    <citation type="journal article" date="2015" name="Nature">
        <title>Complex archaea that bridge the gap between prokaryotes and eukaryotes.</title>
        <authorList>
            <person name="Spang A."/>
            <person name="Saw J.H."/>
            <person name="Jorgensen S.L."/>
            <person name="Zaremba-Niedzwiedzka K."/>
            <person name="Martijn J."/>
            <person name="Lind A.E."/>
            <person name="van Eijk R."/>
            <person name="Schleper C."/>
            <person name="Guy L."/>
            <person name="Ettema T.J."/>
        </authorList>
    </citation>
    <scope>NUCLEOTIDE SEQUENCE</scope>
</reference>